<dbReference type="EMBL" id="BGPR01000144">
    <property type="protein sequence ID" value="GBL98996.1"/>
    <property type="molecule type" value="Genomic_DNA"/>
</dbReference>
<evidence type="ECO:0000313" key="3">
    <source>
        <dbReference type="Proteomes" id="UP000499080"/>
    </source>
</evidence>
<accession>A0A4Y2C5T6</accession>
<reference evidence="2 3" key="1">
    <citation type="journal article" date="2019" name="Sci. Rep.">
        <title>Orb-weaving spider Araneus ventricosus genome elucidates the spidroin gene catalogue.</title>
        <authorList>
            <person name="Kono N."/>
            <person name="Nakamura H."/>
            <person name="Ohtoshi R."/>
            <person name="Moran D.A.P."/>
            <person name="Shinohara A."/>
            <person name="Yoshida Y."/>
            <person name="Fujiwara M."/>
            <person name="Mori M."/>
            <person name="Tomita M."/>
            <person name="Arakawa K."/>
        </authorList>
    </citation>
    <scope>NUCLEOTIDE SEQUENCE [LARGE SCALE GENOMIC DNA]</scope>
</reference>
<evidence type="ECO:0000256" key="1">
    <source>
        <dbReference type="SAM" id="Phobius"/>
    </source>
</evidence>
<organism evidence="2 3">
    <name type="scientific">Araneus ventricosus</name>
    <name type="common">Orbweaver spider</name>
    <name type="synonym">Epeira ventricosa</name>
    <dbReference type="NCBI Taxonomy" id="182803"/>
    <lineage>
        <taxon>Eukaryota</taxon>
        <taxon>Metazoa</taxon>
        <taxon>Ecdysozoa</taxon>
        <taxon>Arthropoda</taxon>
        <taxon>Chelicerata</taxon>
        <taxon>Arachnida</taxon>
        <taxon>Araneae</taxon>
        <taxon>Araneomorphae</taxon>
        <taxon>Entelegynae</taxon>
        <taxon>Araneoidea</taxon>
        <taxon>Araneidae</taxon>
        <taxon>Araneus</taxon>
    </lineage>
</organism>
<evidence type="ECO:0000313" key="2">
    <source>
        <dbReference type="EMBL" id="GBL98996.1"/>
    </source>
</evidence>
<keyword evidence="3" id="KW-1185">Reference proteome</keyword>
<dbReference type="AlphaFoldDB" id="A0A4Y2C5T6"/>
<gene>
    <name evidence="2" type="ORF">AVEN_227508_1</name>
</gene>
<keyword evidence="1" id="KW-0472">Membrane</keyword>
<keyword evidence="1" id="KW-1133">Transmembrane helix</keyword>
<comment type="caution">
    <text evidence="2">The sequence shown here is derived from an EMBL/GenBank/DDBJ whole genome shotgun (WGS) entry which is preliminary data.</text>
</comment>
<proteinExistence type="predicted"/>
<keyword evidence="1" id="KW-0812">Transmembrane</keyword>
<feature type="transmembrane region" description="Helical" evidence="1">
    <location>
        <begin position="12"/>
        <end position="37"/>
    </location>
</feature>
<name>A0A4Y2C5T6_ARAVE</name>
<sequence length="115" mass="13482">MSGITFSAGGRAVHFFFIGESGCFHIIFCLLNFCLVIMDSRFMSKFVVFRVVEYQFLKAIPWTENNTFRRLLLKWDKYGQQLTDEPPNYHFGSDIRFIARKKKSSMHVIRSAPNM</sequence>
<protein>
    <submittedName>
        <fullName evidence="2">Uncharacterized protein</fullName>
    </submittedName>
</protein>
<dbReference type="Proteomes" id="UP000499080">
    <property type="component" value="Unassembled WGS sequence"/>
</dbReference>